<gene>
    <name evidence="1" type="ORF">ABQJ54_17960</name>
</gene>
<dbReference type="EMBL" id="JBFOHK010000006">
    <property type="protein sequence ID" value="MEW9573642.1"/>
    <property type="molecule type" value="Genomic_DNA"/>
</dbReference>
<evidence type="ECO:0000313" key="2">
    <source>
        <dbReference type="Proteomes" id="UP001556220"/>
    </source>
</evidence>
<accession>A0ABV3QIH5</accession>
<organism evidence="1 2">
    <name type="scientific">Rhodanobacter lycopersici</name>
    <dbReference type="NCBI Taxonomy" id="3162487"/>
    <lineage>
        <taxon>Bacteria</taxon>
        <taxon>Pseudomonadati</taxon>
        <taxon>Pseudomonadota</taxon>
        <taxon>Gammaproteobacteria</taxon>
        <taxon>Lysobacterales</taxon>
        <taxon>Rhodanobacteraceae</taxon>
        <taxon>Rhodanobacter</taxon>
    </lineage>
</organism>
<sequence length="55" mass="6064">MSASAGGRRVLHDLAKFLNIVTLAAKSDPGGTWPETVRARHVTRVSRMGRDIFTR</sequence>
<dbReference type="Proteomes" id="UP001556220">
    <property type="component" value="Unassembled WGS sequence"/>
</dbReference>
<dbReference type="RefSeq" id="WP_367855884.1">
    <property type="nucleotide sequence ID" value="NZ_JBFOHK010000006.1"/>
</dbReference>
<name>A0ABV3QIH5_9GAMM</name>
<proteinExistence type="predicted"/>
<comment type="caution">
    <text evidence="1">The sequence shown here is derived from an EMBL/GenBank/DDBJ whole genome shotgun (WGS) entry which is preliminary data.</text>
</comment>
<evidence type="ECO:0000313" key="1">
    <source>
        <dbReference type="EMBL" id="MEW9573642.1"/>
    </source>
</evidence>
<reference evidence="1 2" key="1">
    <citation type="submission" date="2024-06" db="EMBL/GenBank/DDBJ databases">
        <authorList>
            <person name="Woo H."/>
        </authorList>
    </citation>
    <scope>NUCLEOTIDE SEQUENCE [LARGE SCALE GENOMIC DNA]</scope>
    <source>
        <strain evidence="1 2">Si-c</strain>
    </source>
</reference>
<keyword evidence="2" id="KW-1185">Reference proteome</keyword>
<protein>
    <submittedName>
        <fullName evidence="1">Uncharacterized protein</fullName>
    </submittedName>
</protein>